<reference evidence="1" key="1">
    <citation type="submission" date="2024-07" db="EMBL/GenBank/DDBJ databases">
        <title>A survey of Mimosa microsymbionts across Brazilian biomes reveals a high diversity of Paraburkholderia nodulating endemic species, but also that Cupriavidus is common as a symbiont of widespread species.</title>
        <authorList>
            <person name="Rouws L."/>
            <person name="Barauna A."/>
            <person name="Beukes C."/>
            <person name="Rouws J.R.C."/>
            <person name="De Faria S.M."/>
            <person name="Gross E."/>
            <person name="Bueno Dos Reis Junior F."/>
            <person name="Simon M.F."/>
            <person name="Maluk M."/>
            <person name="Odee D.W."/>
            <person name="Kenicer G."/>
            <person name="Young J.P.W."/>
            <person name="Reis V.M."/>
            <person name="Zilli J."/>
            <person name="James E.K."/>
        </authorList>
    </citation>
    <scope>NUCLEOTIDE SEQUENCE</scope>
    <source>
        <strain evidence="1">EG181B</strain>
    </source>
</reference>
<comment type="caution">
    <text evidence="1">The sequence shown here is derived from an EMBL/GenBank/DDBJ whole genome shotgun (WGS) entry which is preliminary data.</text>
</comment>
<dbReference type="EMBL" id="JBFRCH010000042">
    <property type="protein sequence ID" value="MEX3937048.1"/>
    <property type="molecule type" value="Genomic_DNA"/>
</dbReference>
<dbReference type="Proteomes" id="UP001558850">
    <property type="component" value="Unassembled WGS sequence"/>
</dbReference>
<protein>
    <submittedName>
        <fullName evidence="1">Site-specific integrase</fullName>
    </submittedName>
</protein>
<gene>
    <name evidence="1" type="ORF">AB4Y32_35795</name>
</gene>
<organism evidence="1 2">
    <name type="scientific">Paraburkholderia phymatum</name>
    <dbReference type="NCBI Taxonomy" id="148447"/>
    <lineage>
        <taxon>Bacteria</taxon>
        <taxon>Pseudomonadati</taxon>
        <taxon>Pseudomonadota</taxon>
        <taxon>Betaproteobacteria</taxon>
        <taxon>Burkholderiales</taxon>
        <taxon>Burkholderiaceae</taxon>
        <taxon>Paraburkholderia</taxon>
    </lineage>
</organism>
<proteinExistence type="predicted"/>
<evidence type="ECO:0000313" key="2">
    <source>
        <dbReference type="Proteomes" id="UP001558850"/>
    </source>
</evidence>
<accession>A0ACC6UBH5</accession>
<keyword evidence="2" id="KW-1185">Reference proteome</keyword>
<evidence type="ECO:0000313" key="1">
    <source>
        <dbReference type="EMBL" id="MEX3937048.1"/>
    </source>
</evidence>
<sequence>MSDQQTKHETLLSKLEQHLVVERYSVQIRNRYLAVAANFLRFLDRRRISVKTATLTDVSAYLECELRRFRHNRGHSPLSLRGWRASHTTGIHQLLRLAIGKWPPDPIPSSVNARFNRKLCAEYGQWLREWRGLAAETVDGLLAEAQRFLCSGGRCKGAETLMQLTVSDIDCYLQSRVSSLRRVSRKSIALLLRSFVRYLYETGRTDRDLSRFIIVPTTYAYESIPSALRPADISAVLGSTRQDRSPIGLRDYAILMMLSTYGLRAGEVTRLRLEDIDWRADRFYVRHTKTGSQSVLPLLPSVGDALLDYLRRGRPASDVREIFVRARAPYRGFQSGSSLYTPVRRRLEAAGIYPVGKRGPHAFRHARAVSLLLAEVSVKGIGDLLGHRSAASTAAYLKLATEHLRGVALDVPNSERQP</sequence>
<name>A0ACC6UBH5_9BURK</name>